<gene>
    <name evidence="1" type="ORF">AYJ54_07905</name>
</gene>
<reference evidence="1 2" key="1">
    <citation type="submission" date="2016-03" db="EMBL/GenBank/DDBJ databases">
        <title>Draft Genome Sequence of the Strain BR 10245 (Bradyrhizobium sp.) isolated from nodules of Centrolobium paraense.</title>
        <authorList>
            <person name="Simoes-Araujo J.L.Sr."/>
            <person name="Barauna A.C."/>
            <person name="Silva K."/>
            <person name="Zilli J.E."/>
        </authorList>
    </citation>
    <scope>NUCLEOTIDE SEQUENCE [LARGE SCALE GENOMIC DNA]</scope>
    <source>
        <strain evidence="1 2">BR 10245</strain>
    </source>
</reference>
<dbReference type="RefSeq" id="WP_082905626.1">
    <property type="nucleotide sequence ID" value="NZ_LUUB01000045.1"/>
</dbReference>
<sequence>MANQARNLVPIDEAEAEDGPAMKALPTDRHRLFVRALYQVKPGHGAQVKAARMAGWGSPTSTPKTMSVIASRLAHDPRVQAALYEEDQKRIRATAPRAIKALAALVEDPKHRDHARGIAMVLDRLHPIETTHKVTVEHEASSSMKATAEVMERILALAARAGVPAMIDVTPQKEASR</sequence>
<dbReference type="OrthoDB" id="8239891at2"/>
<evidence type="ECO:0000313" key="1">
    <source>
        <dbReference type="EMBL" id="OAF11775.1"/>
    </source>
</evidence>
<accession>A0A176YY22</accession>
<evidence type="ECO:0008006" key="3">
    <source>
        <dbReference type="Google" id="ProtNLM"/>
    </source>
</evidence>
<dbReference type="AlphaFoldDB" id="A0A176YY22"/>
<name>A0A176YY22_9BRAD</name>
<dbReference type="Proteomes" id="UP000076959">
    <property type="component" value="Unassembled WGS sequence"/>
</dbReference>
<keyword evidence="2" id="KW-1185">Reference proteome</keyword>
<dbReference type="STRING" id="1505087.AYJ54_07905"/>
<comment type="caution">
    <text evidence="1">The sequence shown here is derived from an EMBL/GenBank/DDBJ whole genome shotgun (WGS) entry which is preliminary data.</text>
</comment>
<evidence type="ECO:0000313" key="2">
    <source>
        <dbReference type="Proteomes" id="UP000076959"/>
    </source>
</evidence>
<protein>
    <recommendedName>
        <fullName evidence="3">Terminase</fullName>
    </recommendedName>
</protein>
<organism evidence="1 2">
    <name type="scientific">Bradyrhizobium centrolobii</name>
    <dbReference type="NCBI Taxonomy" id="1505087"/>
    <lineage>
        <taxon>Bacteria</taxon>
        <taxon>Pseudomonadati</taxon>
        <taxon>Pseudomonadota</taxon>
        <taxon>Alphaproteobacteria</taxon>
        <taxon>Hyphomicrobiales</taxon>
        <taxon>Nitrobacteraceae</taxon>
        <taxon>Bradyrhizobium</taxon>
    </lineage>
</organism>
<proteinExistence type="predicted"/>
<dbReference type="EMBL" id="LUUB01000045">
    <property type="protein sequence ID" value="OAF11775.1"/>
    <property type="molecule type" value="Genomic_DNA"/>
</dbReference>